<comment type="caution">
    <text evidence="1">The sequence shown here is derived from an EMBL/GenBank/DDBJ whole genome shotgun (WGS) entry which is preliminary data.</text>
</comment>
<sequence length="226" mass="25686">MNEKERTDLTDLTEFLFPDRVTDQVVLNELLNTASTAERIGRFKYREKEKTKDLCLQIHKDKILAYCNNTPDSPPCVLKNREETESFCLELFECERAMEPFAHGIPALLMSKKRFEELKKGSDSSTVHRLSECLAAETGDDVHSNHLAQVMKCFDAEGELRLCISSENGWKFQYASFISDHSSGWLLRMSSDPSQDWIVALPISKAQLCGSVAEWVFHSSAFPSPQ</sequence>
<gene>
    <name evidence="1" type="ORF">BJP51_11130</name>
</gene>
<name>A0A1R0WRT7_9BACL</name>
<dbReference type="AlphaFoldDB" id="A0A1R0WRT7"/>
<reference evidence="1 2" key="1">
    <citation type="submission" date="2016-10" db="EMBL/GenBank/DDBJ databases">
        <title>Paenibacillus species isolates.</title>
        <authorList>
            <person name="Beno S.M."/>
        </authorList>
    </citation>
    <scope>NUCLEOTIDE SEQUENCE [LARGE SCALE GENOMIC DNA]</scope>
    <source>
        <strain evidence="1 2">FSL H7-0604</strain>
    </source>
</reference>
<dbReference type="EMBL" id="MKQP01000111">
    <property type="protein sequence ID" value="OMD19872.1"/>
    <property type="molecule type" value="Genomic_DNA"/>
</dbReference>
<evidence type="ECO:0000313" key="1">
    <source>
        <dbReference type="EMBL" id="OMD19872.1"/>
    </source>
</evidence>
<proteinExistence type="predicted"/>
<dbReference type="Proteomes" id="UP000187465">
    <property type="component" value="Unassembled WGS sequence"/>
</dbReference>
<dbReference type="RefSeq" id="WP_036687996.1">
    <property type="nucleotide sequence ID" value="NZ_JALLFV010000004.1"/>
</dbReference>
<protein>
    <submittedName>
        <fullName evidence="1">Uncharacterized protein</fullName>
    </submittedName>
</protein>
<evidence type="ECO:0000313" key="2">
    <source>
        <dbReference type="Proteomes" id="UP000187465"/>
    </source>
</evidence>
<organism evidence="1 2">
    <name type="scientific">Paenibacillus odorifer</name>
    <dbReference type="NCBI Taxonomy" id="189426"/>
    <lineage>
        <taxon>Bacteria</taxon>
        <taxon>Bacillati</taxon>
        <taxon>Bacillota</taxon>
        <taxon>Bacilli</taxon>
        <taxon>Bacillales</taxon>
        <taxon>Paenibacillaceae</taxon>
        <taxon>Paenibacillus</taxon>
    </lineage>
</organism>
<accession>A0A1R0WRT7</accession>